<keyword evidence="3" id="KW-1185">Reference proteome</keyword>
<sequence length="380" mass="43884">MVSHNGTGREETSHANVWPRVRNLLIGGAALFVCFQAYGTFVVDPWLNWIERQMDNLSDEELNEIDKSEREPLFIPFPLTIRSVPREPYRGTDPEWAQFVKISKDKELQMRILKELADTVRSVAEANPLLAQKCGKSWKIRRWWMDVDYPYRPPPKYQRSGIEIGEKDITWASRDIDSTTAMRIQRILWPSPMASSMFSFAGTLFKQNIFDAARYFGYHPSENHKFSDGPNPAIKRTIERLQQQSTKNPQAIKDPRTLAKQQTPEGTPAIGAETSPAATADGTPRSPSPKDMYPYDRVKANINGAWTEMRKRLAQKWRPLRELPPPGCILVSGLVELETNNAYIVIDVYSWWDPKTRKYDSKSMWMGLRRMQMKQQVPHR</sequence>
<dbReference type="OrthoDB" id="5316527at2759"/>
<organism evidence="2 3">
    <name type="scientific">Thyridium curvatum</name>
    <dbReference type="NCBI Taxonomy" id="1093900"/>
    <lineage>
        <taxon>Eukaryota</taxon>
        <taxon>Fungi</taxon>
        <taxon>Dikarya</taxon>
        <taxon>Ascomycota</taxon>
        <taxon>Pezizomycotina</taxon>
        <taxon>Sordariomycetes</taxon>
        <taxon>Sordariomycetidae</taxon>
        <taxon>Thyridiales</taxon>
        <taxon>Thyridiaceae</taxon>
        <taxon>Thyridium</taxon>
    </lineage>
</organism>
<evidence type="ECO:0000313" key="3">
    <source>
        <dbReference type="Proteomes" id="UP000319257"/>
    </source>
</evidence>
<dbReference type="AlphaFoldDB" id="A0A507B1A4"/>
<evidence type="ECO:0000256" key="1">
    <source>
        <dbReference type="SAM" id="MobiDB-lite"/>
    </source>
</evidence>
<dbReference type="RefSeq" id="XP_030997763.1">
    <property type="nucleotide sequence ID" value="XM_031138215.1"/>
</dbReference>
<dbReference type="GeneID" id="41967833"/>
<dbReference type="STRING" id="1093900.A0A507B1A4"/>
<dbReference type="EMBL" id="SKBQ01000001">
    <property type="protein sequence ID" value="TPX16052.1"/>
    <property type="molecule type" value="Genomic_DNA"/>
</dbReference>
<dbReference type="InParanoid" id="A0A507B1A4"/>
<feature type="region of interest" description="Disordered" evidence="1">
    <location>
        <begin position="243"/>
        <end position="294"/>
    </location>
</feature>
<reference evidence="2 3" key="1">
    <citation type="submission" date="2019-06" db="EMBL/GenBank/DDBJ databases">
        <title>Draft genome sequence of the filamentous fungus Phialemoniopsis curvata isolated from diesel fuel.</title>
        <authorList>
            <person name="Varaljay V.A."/>
            <person name="Lyon W.J."/>
            <person name="Crouch A.L."/>
            <person name="Drake C.E."/>
            <person name="Hollomon J.M."/>
            <person name="Nadeau L.J."/>
            <person name="Nunn H.S."/>
            <person name="Stevenson B.S."/>
            <person name="Bojanowski C.L."/>
            <person name="Crookes-Goodson W.J."/>
        </authorList>
    </citation>
    <scope>NUCLEOTIDE SEQUENCE [LARGE SCALE GENOMIC DNA]</scope>
    <source>
        <strain evidence="2 3">D216</strain>
    </source>
</reference>
<protein>
    <submittedName>
        <fullName evidence="2">Uncharacterized protein</fullName>
    </submittedName>
</protein>
<comment type="caution">
    <text evidence="2">The sequence shown here is derived from an EMBL/GenBank/DDBJ whole genome shotgun (WGS) entry which is preliminary data.</text>
</comment>
<dbReference type="Proteomes" id="UP000319257">
    <property type="component" value="Unassembled WGS sequence"/>
</dbReference>
<proteinExistence type="predicted"/>
<gene>
    <name evidence="2" type="ORF">E0L32_000386</name>
</gene>
<evidence type="ECO:0000313" key="2">
    <source>
        <dbReference type="EMBL" id="TPX16052.1"/>
    </source>
</evidence>
<accession>A0A507B1A4</accession>
<name>A0A507B1A4_9PEZI</name>